<dbReference type="InterPro" id="IPR002010">
    <property type="entry name" value="T3SS_IM_R"/>
</dbReference>
<keyword evidence="7 10" id="KW-0472">Membrane</keyword>
<feature type="transmembrane region" description="Helical" evidence="10">
    <location>
        <begin position="130"/>
        <end position="151"/>
    </location>
</feature>
<dbReference type="EMBL" id="CP036259">
    <property type="protein sequence ID" value="QDR80506.1"/>
    <property type="molecule type" value="Genomic_DNA"/>
</dbReference>
<evidence type="ECO:0000313" key="12">
    <source>
        <dbReference type="Proteomes" id="UP000320776"/>
    </source>
</evidence>
<comment type="subcellular location">
    <subcellularLocation>
        <location evidence="10">Cell membrane</location>
        <topology evidence="10">Multi-pass membrane protein</topology>
    </subcellularLocation>
    <subcellularLocation>
        <location evidence="10">Bacterial flagellum basal body</location>
    </subcellularLocation>
</comment>
<dbReference type="PANTHER" id="PTHR30065">
    <property type="entry name" value="FLAGELLAR BIOSYNTHETIC PROTEIN FLIR"/>
    <property type="match status" value="1"/>
</dbReference>
<evidence type="ECO:0000256" key="10">
    <source>
        <dbReference type="RuleBase" id="RU362071"/>
    </source>
</evidence>
<keyword evidence="5 10" id="KW-0812">Transmembrane</keyword>
<evidence type="ECO:0000256" key="5">
    <source>
        <dbReference type="ARBA" id="ARBA00022692"/>
    </source>
</evidence>
<dbReference type="GO" id="GO:0009425">
    <property type="term" value="C:bacterial-type flagellum basal body"/>
    <property type="evidence" value="ECO:0007669"/>
    <property type="project" value="UniProtKB-SubCell"/>
</dbReference>
<dbReference type="GO" id="GO:0005886">
    <property type="term" value="C:plasma membrane"/>
    <property type="evidence" value="ECO:0007669"/>
    <property type="project" value="UniProtKB-SubCell"/>
</dbReference>
<keyword evidence="12" id="KW-1185">Reference proteome</keyword>
<keyword evidence="8 10" id="KW-0975">Bacterial flagellum</keyword>
<evidence type="ECO:0000256" key="6">
    <source>
        <dbReference type="ARBA" id="ARBA00022989"/>
    </source>
</evidence>
<dbReference type="PANTHER" id="PTHR30065:SF1">
    <property type="entry name" value="SURFACE PRESENTATION OF ANTIGENS PROTEIN SPAR"/>
    <property type="match status" value="1"/>
</dbReference>
<dbReference type="InterPro" id="IPR006303">
    <property type="entry name" value="FliR"/>
</dbReference>
<dbReference type="KEGG" id="sted:SPTER_18340"/>
<name>A0A517DT88_9FIRM</name>
<gene>
    <name evidence="11" type="ORF">SPTER_18340</name>
</gene>
<evidence type="ECO:0000313" key="11">
    <source>
        <dbReference type="EMBL" id="QDR80506.1"/>
    </source>
</evidence>
<dbReference type="AlphaFoldDB" id="A0A517DT88"/>
<feature type="transmembrane region" description="Helical" evidence="10">
    <location>
        <begin position="213"/>
        <end position="237"/>
    </location>
</feature>
<proteinExistence type="inferred from homology"/>
<dbReference type="GO" id="GO:0044780">
    <property type="term" value="P:bacterial-type flagellum assembly"/>
    <property type="evidence" value="ECO:0007669"/>
    <property type="project" value="UniProtKB-UniRule"/>
</dbReference>
<feature type="transmembrane region" description="Helical" evidence="10">
    <location>
        <begin position="12"/>
        <end position="31"/>
    </location>
</feature>
<dbReference type="Pfam" id="PF01311">
    <property type="entry name" value="Bac_export_1"/>
    <property type="match status" value="1"/>
</dbReference>
<keyword evidence="6 10" id="KW-1133">Transmembrane helix</keyword>
<keyword evidence="11" id="KW-0969">Cilium</keyword>
<dbReference type="OrthoDB" id="9807748at2"/>
<evidence type="ECO:0000256" key="3">
    <source>
        <dbReference type="ARBA" id="ARBA00021717"/>
    </source>
</evidence>
<comment type="function">
    <text evidence="1 10">Role in flagellar biosynthesis.</text>
</comment>
<evidence type="ECO:0000256" key="9">
    <source>
        <dbReference type="NCBIfam" id="TIGR01400"/>
    </source>
</evidence>
<evidence type="ECO:0000256" key="4">
    <source>
        <dbReference type="ARBA" id="ARBA00022475"/>
    </source>
</evidence>
<feature type="transmembrane region" description="Helical" evidence="10">
    <location>
        <begin position="38"/>
        <end position="57"/>
    </location>
</feature>
<sequence>MDLFGLLQDRLGLFLLIFARISGIFSSAPIFGARNVPLIAKAGLALVIAYILLPLLIRPEFTAPEAFLLYVGLVTGEFLIGLMLGFACSFIFYGIQMAGALLDTQIGFGMVNVIDPQFGQQVPLIGNFKYILALLVFLATNGHHLFLAALFQSFRLIPVSFGVFRPELADIAVDMVAGAFIIALKISLPVLVSLLLTDVALGILARTMPQMNIFVVGVPGKIIVGIFVLSLALPFYIGFLEVVFNGTFRDIYRLLAVFAPA</sequence>
<keyword evidence="4 10" id="KW-1003">Cell membrane</keyword>
<reference evidence="11 12" key="1">
    <citation type="submission" date="2019-02" db="EMBL/GenBank/DDBJ databases">
        <title>Closed genome of Sporomusa termitida DSM 4440.</title>
        <authorList>
            <person name="Poehlein A."/>
            <person name="Daniel R."/>
        </authorList>
    </citation>
    <scope>NUCLEOTIDE SEQUENCE [LARGE SCALE GENOMIC DNA]</scope>
    <source>
        <strain evidence="11 12">DSM 4440</strain>
    </source>
</reference>
<accession>A0A517DT88</accession>
<dbReference type="RefSeq" id="WP_144350106.1">
    <property type="nucleotide sequence ID" value="NZ_CP036259.1"/>
</dbReference>
<feature type="transmembrane region" description="Helical" evidence="10">
    <location>
        <begin position="171"/>
        <end position="201"/>
    </location>
</feature>
<dbReference type="NCBIfam" id="TIGR01400">
    <property type="entry name" value="fliR"/>
    <property type="match status" value="1"/>
</dbReference>
<dbReference type="PRINTS" id="PR00953">
    <property type="entry name" value="TYPE3IMRPROT"/>
</dbReference>
<evidence type="ECO:0000256" key="2">
    <source>
        <dbReference type="ARBA" id="ARBA00009772"/>
    </source>
</evidence>
<evidence type="ECO:0000256" key="1">
    <source>
        <dbReference type="ARBA" id="ARBA00002578"/>
    </source>
</evidence>
<evidence type="ECO:0000256" key="8">
    <source>
        <dbReference type="ARBA" id="ARBA00023143"/>
    </source>
</evidence>
<evidence type="ECO:0000256" key="7">
    <source>
        <dbReference type="ARBA" id="ARBA00023136"/>
    </source>
</evidence>
<organism evidence="11 12">
    <name type="scientific">Sporomusa termitida</name>
    <dbReference type="NCBI Taxonomy" id="2377"/>
    <lineage>
        <taxon>Bacteria</taxon>
        <taxon>Bacillati</taxon>
        <taxon>Bacillota</taxon>
        <taxon>Negativicutes</taxon>
        <taxon>Selenomonadales</taxon>
        <taxon>Sporomusaceae</taxon>
        <taxon>Sporomusa</taxon>
    </lineage>
</organism>
<keyword evidence="11" id="KW-0966">Cell projection</keyword>
<comment type="similarity">
    <text evidence="2 10">Belongs to the FliR/MopE/SpaR family.</text>
</comment>
<feature type="transmembrane region" description="Helical" evidence="10">
    <location>
        <begin position="69"/>
        <end position="95"/>
    </location>
</feature>
<dbReference type="GO" id="GO:0006605">
    <property type="term" value="P:protein targeting"/>
    <property type="evidence" value="ECO:0007669"/>
    <property type="project" value="UniProtKB-UniRule"/>
</dbReference>
<keyword evidence="11" id="KW-0282">Flagellum</keyword>
<dbReference type="Proteomes" id="UP000320776">
    <property type="component" value="Chromosome"/>
</dbReference>
<protein>
    <recommendedName>
        <fullName evidence="3 9">Flagellar biosynthetic protein FliR</fullName>
    </recommendedName>
</protein>